<dbReference type="GeneID" id="36339271"/>
<proteinExistence type="predicted"/>
<evidence type="ECO:0000313" key="2">
    <source>
        <dbReference type="EMBL" id="EUB61492.1"/>
    </source>
</evidence>
<reference evidence="2 3" key="1">
    <citation type="journal article" date="2013" name="Nat. Genet.">
        <title>The genome of the hydatid tapeworm Echinococcus granulosus.</title>
        <authorList>
            <person name="Zheng H."/>
            <person name="Zhang W."/>
            <person name="Zhang L."/>
            <person name="Zhang Z."/>
            <person name="Li J."/>
            <person name="Lu G."/>
            <person name="Zhu Y."/>
            <person name="Wang Y."/>
            <person name="Huang Y."/>
            <person name="Liu J."/>
            <person name="Kang H."/>
            <person name="Chen J."/>
            <person name="Wang L."/>
            <person name="Chen A."/>
            <person name="Yu S."/>
            <person name="Gao Z."/>
            <person name="Jin L."/>
            <person name="Gu W."/>
            <person name="Wang Z."/>
            <person name="Zhao L."/>
            <person name="Shi B."/>
            <person name="Wen H."/>
            <person name="Lin R."/>
            <person name="Jones M.K."/>
            <person name="Brejova B."/>
            <person name="Vinar T."/>
            <person name="Zhao G."/>
            <person name="McManus D.P."/>
            <person name="Chen Z."/>
            <person name="Zhou Y."/>
            <person name="Wang S."/>
        </authorList>
    </citation>
    <scope>NUCLEOTIDE SEQUENCE [LARGE SCALE GENOMIC DNA]</scope>
</reference>
<dbReference type="OrthoDB" id="10035275at2759"/>
<keyword evidence="3" id="KW-1185">Reference proteome</keyword>
<dbReference type="InterPro" id="IPR002083">
    <property type="entry name" value="MATH/TRAF_dom"/>
</dbReference>
<organism evidence="2 3">
    <name type="scientific">Echinococcus granulosus</name>
    <name type="common">Hydatid tapeworm</name>
    <dbReference type="NCBI Taxonomy" id="6210"/>
    <lineage>
        <taxon>Eukaryota</taxon>
        <taxon>Metazoa</taxon>
        <taxon>Spiralia</taxon>
        <taxon>Lophotrochozoa</taxon>
        <taxon>Platyhelminthes</taxon>
        <taxon>Cestoda</taxon>
        <taxon>Eucestoda</taxon>
        <taxon>Cyclophyllidea</taxon>
        <taxon>Taeniidae</taxon>
        <taxon>Echinococcus</taxon>
        <taxon>Echinococcus granulosus group</taxon>
    </lineage>
</organism>
<dbReference type="CTD" id="36339271"/>
<evidence type="ECO:0000259" key="1">
    <source>
        <dbReference type="Pfam" id="PF22486"/>
    </source>
</evidence>
<dbReference type="AlphaFoldDB" id="W6UT21"/>
<comment type="caution">
    <text evidence="2">The sequence shown here is derived from an EMBL/GenBank/DDBJ whole genome shotgun (WGS) entry which is preliminary data.</text>
</comment>
<name>W6UT21_ECHGR</name>
<dbReference type="KEGG" id="egl:EGR_03556"/>
<feature type="domain" description="MATH" evidence="1">
    <location>
        <begin position="42"/>
        <end position="142"/>
    </location>
</feature>
<gene>
    <name evidence="2" type="ORF">EGR_03556</name>
</gene>
<sequence length="544" mass="61721">MLNPSSPNSSEAPLLRCSYSPEDESFVSIFLIPSSVVRGFVKEVDSVSFTFLGYKWRLRTLRTKMHIGAFLELLPTKSSTNFELRLDFAFVILNREHFSKNQHFSQRQVLFTRDGRKRGCKTLIELSYLCGDKFLSDDNTFLFEVEFSSPRIDILVQLNSTSELIRFLGNNYVDRYNAENAEHGPILFESGPFNASSEPWHLGVAISHASIFGPDKEKKKVSLYIFQHKGRKSPSAVSDRRFSIMEFACEIESQTSGRRLRLLLDPGCGMSLMVELPQNEANAVSNSVREQIASHIAKKVSFKFFKPILRVKLKSVRLRQLTPRELVLQSPTFPLYCSTIPFDPVNTNWTAYAYPSGDELNLGLRVGVDKNRRLLASNCVDLLWWSAHAGKGNIENMDALEEGQKVALSVATRFHQLDGVELSPPCADSSASDEEMPVEALSPSQCFIKFPQKEQNDCLTNKLERQVDVLLEWHAEYRLKGDHFDIVDVLTHIHMHQMRLTDYLLVGVSSLLRKELTLLRLENASLKQQIEDQVTTTTTATKDG</sequence>
<dbReference type="Proteomes" id="UP000019149">
    <property type="component" value="Unassembled WGS sequence"/>
</dbReference>
<dbReference type="CDD" id="cd00121">
    <property type="entry name" value="MATH"/>
    <property type="match status" value="1"/>
</dbReference>
<dbReference type="RefSeq" id="XP_024352688.1">
    <property type="nucleotide sequence ID" value="XM_024492805.1"/>
</dbReference>
<dbReference type="Gene3D" id="2.60.210.10">
    <property type="entry name" value="Apoptosis, Tumor Necrosis Factor Receptor Associated Protein 2, Chain A"/>
    <property type="match status" value="1"/>
</dbReference>
<dbReference type="OMA" id="ASSEPWH"/>
<dbReference type="STRING" id="6210.W6UT21"/>
<dbReference type="Pfam" id="PF22486">
    <property type="entry name" value="MATH_2"/>
    <property type="match status" value="1"/>
</dbReference>
<dbReference type="SUPFAM" id="SSF49599">
    <property type="entry name" value="TRAF domain-like"/>
    <property type="match status" value="1"/>
</dbReference>
<accession>W6UT21</accession>
<dbReference type="EMBL" id="APAU02000019">
    <property type="protein sequence ID" value="EUB61492.1"/>
    <property type="molecule type" value="Genomic_DNA"/>
</dbReference>
<evidence type="ECO:0000313" key="3">
    <source>
        <dbReference type="Proteomes" id="UP000019149"/>
    </source>
</evidence>
<protein>
    <recommendedName>
        <fullName evidence="1">MATH domain-containing protein</fullName>
    </recommendedName>
</protein>
<dbReference type="InterPro" id="IPR008974">
    <property type="entry name" value="TRAF-like"/>
</dbReference>